<protein>
    <recommendedName>
        <fullName evidence="4 10">Outer-membrane lipoprotein carrier protein</fullName>
    </recommendedName>
</protein>
<keyword evidence="7 10" id="KW-0574">Periplasm</keyword>
<keyword evidence="11" id="KW-0449">Lipoprotein</keyword>
<dbReference type="InterPro" id="IPR018323">
    <property type="entry name" value="OM_lipoprot_carrier_LolA_Pbac"/>
</dbReference>
<evidence type="ECO:0000256" key="8">
    <source>
        <dbReference type="ARBA" id="ARBA00022927"/>
    </source>
</evidence>
<evidence type="ECO:0000256" key="4">
    <source>
        <dbReference type="ARBA" id="ARBA00014035"/>
    </source>
</evidence>
<evidence type="ECO:0000256" key="1">
    <source>
        <dbReference type="ARBA" id="ARBA00004418"/>
    </source>
</evidence>
<evidence type="ECO:0000256" key="3">
    <source>
        <dbReference type="ARBA" id="ARBA00011245"/>
    </source>
</evidence>
<keyword evidence="5 10" id="KW-0813">Transport</keyword>
<dbReference type="Proteomes" id="UP000287198">
    <property type="component" value="Unassembled WGS sequence"/>
</dbReference>
<dbReference type="GO" id="GO:0030288">
    <property type="term" value="C:outer membrane-bounded periplasmic space"/>
    <property type="evidence" value="ECO:0007669"/>
    <property type="project" value="TreeGrafter"/>
</dbReference>
<dbReference type="InterPro" id="IPR004564">
    <property type="entry name" value="OM_lipoprot_carrier_LolA-like"/>
</dbReference>
<organism evidence="11 12">
    <name type="scientific">Pseudidiomarina halophila</name>
    <dbReference type="NCBI Taxonomy" id="1449799"/>
    <lineage>
        <taxon>Bacteria</taxon>
        <taxon>Pseudomonadati</taxon>
        <taxon>Pseudomonadota</taxon>
        <taxon>Gammaproteobacteria</taxon>
        <taxon>Alteromonadales</taxon>
        <taxon>Idiomarinaceae</taxon>
        <taxon>Pseudidiomarina</taxon>
    </lineage>
</organism>
<accession>A0A432Y0M3</accession>
<comment type="function">
    <text evidence="10">Participates in the translocation of lipoproteins from the inner membrane to the outer membrane. Only forms a complex with a lipoprotein if the residue after the N-terminal Cys is not an aspartate (The Asp acts as a targeting signal to indicate that the lipoprotein should stay in the inner membrane).</text>
</comment>
<evidence type="ECO:0000313" key="11">
    <source>
        <dbReference type="EMBL" id="RUO54495.1"/>
    </source>
</evidence>
<evidence type="ECO:0000256" key="6">
    <source>
        <dbReference type="ARBA" id="ARBA00022729"/>
    </source>
</evidence>
<dbReference type="PANTHER" id="PTHR35869">
    <property type="entry name" value="OUTER-MEMBRANE LIPOPROTEIN CARRIER PROTEIN"/>
    <property type="match status" value="1"/>
</dbReference>
<evidence type="ECO:0000256" key="2">
    <source>
        <dbReference type="ARBA" id="ARBA00007615"/>
    </source>
</evidence>
<dbReference type="CDD" id="cd16325">
    <property type="entry name" value="LolA"/>
    <property type="match status" value="1"/>
</dbReference>
<dbReference type="RefSeq" id="WP_126761932.1">
    <property type="nucleotide sequence ID" value="NZ_JBHLTZ010000004.1"/>
</dbReference>
<comment type="subcellular location">
    <subcellularLocation>
        <location evidence="1 10">Periplasm</location>
    </subcellularLocation>
</comment>
<reference evidence="12" key="1">
    <citation type="journal article" date="2018" name="Front. Microbiol.">
        <title>Genome-Based Analysis Reveals the Taxonomy and Diversity of the Family Idiomarinaceae.</title>
        <authorList>
            <person name="Liu Y."/>
            <person name="Lai Q."/>
            <person name="Shao Z."/>
        </authorList>
    </citation>
    <scope>NUCLEOTIDE SEQUENCE [LARGE SCALE GENOMIC DNA]</scope>
    <source>
        <strain evidence="12">BH195</strain>
    </source>
</reference>
<dbReference type="EMBL" id="PIPW01000001">
    <property type="protein sequence ID" value="RUO54495.1"/>
    <property type="molecule type" value="Genomic_DNA"/>
</dbReference>
<evidence type="ECO:0000256" key="7">
    <source>
        <dbReference type="ARBA" id="ARBA00022764"/>
    </source>
</evidence>
<dbReference type="NCBIfam" id="TIGR00547">
    <property type="entry name" value="lolA"/>
    <property type="match status" value="1"/>
</dbReference>
<evidence type="ECO:0000256" key="9">
    <source>
        <dbReference type="ARBA" id="ARBA00023186"/>
    </source>
</evidence>
<evidence type="ECO:0000313" key="12">
    <source>
        <dbReference type="Proteomes" id="UP000287198"/>
    </source>
</evidence>
<gene>
    <name evidence="10 11" type="primary">lolA</name>
    <name evidence="11" type="ORF">CWI69_03555</name>
</gene>
<evidence type="ECO:0000256" key="5">
    <source>
        <dbReference type="ARBA" id="ARBA00022448"/>
    </source>
</evidence>
<dbReference type="OrthoDB" id="9787361at2"/>
<sequence precursor="true">MKLLMSTTLAMTALLFSGASWASDARAELQERLAPVSTLQADFVQQVVDAQGELVQELQGRLAMARPNKFFWQSDAPDELVLVADGSTIYYYDPFVEQVTLNHQQNSASQSPFLLLLDGDATAWADYQVTAAGTSYQLEPVDGAEAQQSLQLNFADDVLSEVILDDGQNQLTRIALSNVQLNAALPPSTFQFEMPAGVAIDDQRGDND</sequence>
<keyword evidence="6 10" id="KW-0732">Signal</keyword>
<dbReference type="GO" id="GO:0044874">
    <property type="term" value="P:lipoprotein localization to outer membrane"/>
    <property type="evidence" value="ECO:0007669"/>
    <property type="project" value="UniProtKB-UniRule"/>
</dbReference>
<comment type="similarity">
    <text evidence="2 10">Belongs to the LolA family.</text>
</comment>
<comment type="caution">
    <text evidence="11">The sequence shown here is derived from an EMBL/GenBank/DDBJ whole genome shotgun (WGS) entry which is preliminary data.</text>
</comment>
<keyword evidence="9 10" id="KW-0143">Chaperone</keyword>
<dbReference type="Gene3D" id="2.50.20.10">
    <property type="entry name" value="Lipoprotein localisation LolA/LolB/LppX"/>
    <property type="match status" value="1"/>
</dbReference>
<dbReference type="InterPro" id="IPR029046">
    <property type="entry name" value="LolA/LolB/LppX"/>
</dbReference>
<keyword evidence="12" id="KW-1185">Reference proteome</keyword>
<feature type="signal peptide" evidence="10">
    <location>
        <begin position="1"/>
        <end position="22"/>
    </location>
</feature>
<dbReference type="PANTHER" id="PTHR35869:SF1">
    <property type="entry name" value="OUTER-MEMBRANE LIPOPROTEIN CARRIER PROTEIN"/>
    <property type="match status" value="1"/>
</dbReference>
<dbReference type="Pfam" id="PF03548">
    <property type="entry name" value="LolA"/>
    <property type="match status" value="1"/>
</dbReference>
<dbReference type="HAMAP" id="MF_00240">
    <property type="entry name" value="LolA"/>
    <property type="match status" value="1"/>
</dbReference>
<dbReference type="GO" id="GO:0042953">
    <property type="term" value="P:lipoprotein transport"/>
    <property type="evidence" value="ECO:0007669"/>
    <property type="project" value="InterPro"/>
</dbReference>
<dbReference type="SUPFAM" id="SSF89392">
    <property type="entry name" value="Prokaryotic lipoproteins and lipoprotein localization factors"/>
    <property type="match status" value="1"/>
</dbReference>
<keyword evidence="8 10" id="KW-0653">Protein transport</keyword>
<feature type="chain" id="PRO_5019594792" description="Outer-membrane lipoprotein carrier protein" evidence="10">
    <location>
        <begin position="23"/>
        <end position="208"/>
    </location>
</feature>
<name>A0A432Y0M3_9GAMM</name>
<dbReference type="AlphaFoldDB" id="A0A432Y0M3"/>
<comment type="subunit">
    <text evidence="3 10">Monomer.</text>
</comment>
<proteinExistence type="inferred from homology"/>
<evidence type="ECO:0000256" key="10">
    <source>
        <dbReference type="HAMAP-Rule" id="MF_00240"/>
    </source>
</evidence>